<comment type="caution">
    <text evidence="1">The sequence shown here is derived from an EMBL/GenBank/DDBJ whole genome shotgun (WGS) entry which is preliminary data.</text>
</comment>
<evidence type="ECO:0000313" key="1">
    <source>
        <dbReference type="EMBL" id="GBP67776.1"/>
    </source>
</evidence>
<sequence length="311" mass="35375">MEEHIPYPRRRGREREASILYASYETHNILAQVSNSIRIEPFAPCLRDGSGQAAVTARLNHLDRVELSCELCRNNYDCVSTESLRYEGTRVPARIRTPFYFSPVKIFQAYCTASATTPSAGSGSRRVGARARNRSPVGVFTWVGVPPVLPQDIVVKKYSKISNVLINLCKYEFDINLDVGLTEPYRLFQATPKLAVKAPRKCVKCFRRLRQNITKRRGSERKMHERRHTDSLAGRFGGTSLTRGQSLLECWNLVKSNQEPLIDKSSTTAPVQRRIVPERKSVLNSLNVWRIVNGMGRYRSAARVRQTEIFT</sequence>
<dbReference type="AlphaFoldDB" id="A0A4C1XUX0"/>
<dbReference type="EMBL" id="BGZK01000991">
    <property type="protein sequence ID" value="GBP67776.1"/>
    <property type="molecule type" value="Genomic_DNA"/>
</dbReference>
<dbReference type="Proteomes" id="UP000299102">
    <property type="component" value="Unassembled WGS sequence"/>
</dbReference>
<gene>
    <name evidence="1" type="ORF">EVAR_22178_1</name>
</gene>
<name>A0A4C1XUX0_EUMVA</name>
<proteinExistence type="predicted"/>
<reference evidence="1 2" key="1">
    <citation type="journal article" date="2019" name="Commun. Biol.">
        <title>The bagworm genome reveals a unique fibroin gene that provides high tensile strength.</title>
        <authorList>
            <person name="Kono N."/>
            <person name="Nakamura H."/>
            <person name="Ohtoshi R."/>
            <person name="Tomita M."/>
            <person name="Numata K."/>
            <person name="Arakawa K."/>
        </authorList>
    </citation>
    <scope>NUCLEOTIDE SEQUENCE [LARGE SCALE GENOMIC DNA]</scope>
</reference>
<keyword evidence="2" id="KW-1185">Reference proteome</keyword>
<accession>A0A4C1XUX0</accession>
<organism evidence="1 2">
    <name type="scientific">Eumeta variegata</name>
    <name type="common">Bagworm moth</name>
    <name type="synonym">Eumeta japonica</name>
    <dbReference type="NCBI Taxonomy" id="151549"/>
    <lineage>
        <taxon>Eukaryota</taxon>
        <taxon>Metazoa</taxon>
        <taxon>Ecdysozoa</taxon>
        <taxon>Arthropoda</taxon>
        <taxon>Hexapoda</taxon>
        <taxon>Insecta</taxon>
        <taxon>Pterygota</taxon>
        <taxon>Neoptera</taxon>
        <taxon>Endopterygota</taxon>
        <taxon>Lepidoptera</taxon>
        <taxon>Glossata</taxon>
        <taxon>Ditrysia</taxon>
        <taxon>Tineoidea</taxon>
        <taxon>Psychidae</taxon>
        <taxon>Oiketicinae</taxon>
        <taxon>Eumeta</taxon>
    </lineage>
</organism>
<protein>
    <submittedName>
        <fullName evidence="1">Uncharacterized protein</fullName>
    </submittedName>
</protein>
<evidence type="ECO:0000313" key="2">
    <source>
        <dbReference type="Proteomes" id="UP000299102"/>
    </source>
</evidence>